<feature type="region of interest" description="Disordered" evidence="1">
    <location>
        <begin position="1"/>
        <end position="22"/>
    </location>
</feature>
<dbReference type="AlphaFoldDB" id="A0A0A1UED9"/>
<dbReference type="KEGG" id="eiv:EIN_248170"/>
<accession>A0A0A1UED9</accession>
<dbReference type="Proteomes" id="UP000014680">
    <property type="component" value="Unassembled WGS sequence"/>
</dbReference>
<dbReference type="GeneID" id="14894048"/>
<sequence>MNKESRKEKSKPKYENAKTIKKNSRVEKLQRDCKILLMMQKLVGMEITNTLNLQDRLTDLFEDKFERKYQRPASPLHFKMSRVPMLDQEQIDFGVSFIKNPKSVDAESLQNFPQILPQKDEDLRSEGSMLQIEDMQFEEQSEAKSEEDDRVKLEELVLGEY</sequence>
<dbReference type="OMA" id="CKILLMM"/>
<reference evidence="2 3" key="1">
    <citation type="submission" date="2012-10" db="EMBL/GenBank/DDBJ databases">
        <authorList>
            <person name="Zafar N."/>
            <person name="Inman J."/>
            <person name="Hall N."/>
            <person name="Lorenzi H."/>
            <person name="Caler E."/>
        </authorList>
    </citation>
    <scope>NUCLEOTIDE SEQUENCE [LARGE SCALE GENOMIC DNA]</scope>
    <source>
        <strain evidence="2 3">IP1</strain>
    </source>
</reference>
<dbReference type="EMBL" id="KB206169">
    <property type="protein sequence ID" value="ELP94853.1"/>
    <property type="molecule type" value="Genomic_DNA"/>
</dbReference>
<dbReference type="RefSeq" id="XP_004261624.1">
    <property type="nucleotide sequence ID" value="XM_004261576.1"/>
</dbReference>
<gene>
    <name evidence="2" type="ORF">EIN_248170</name>
</gene>
<proteinExistence type="predicted"/>
<dbReference type="VEuPathDB" id="AmoebaDB:EIN_248170"/>
<evidence type="ECO:0000313" key="2">
    <source>
        <dbReference type="EMBL" id="ELP94853.1"/>
    </source>
</evidence>
<evidence type="ECO:0000313" key="3">
    <source>
        <dbReference type="Proteomes" id="UP000014680"/>
    </source>
</evidence>
<organism evidence="2 3">
    <name type="scientific">Entamoeba invadens IP1</name>
    <dbReference type="NCBI Taxonomy" id="370355"/>
    <lineage>
        <taxon>Eukaryota</taxon>
        <taxon>Amoebozoa</taxon>
        <taxon>Evosea</taxon>
        <taxon>Archamoebae</taxon>
        <taxon>Mastigamoebida</taxon>
        <taxon>Entamoebidae</taxon>
        <taxon>Entamoeba</taxon>
    </lineage>
</organism>
<name>A0A0A1UED9_ENTIV</name>
<protein>
    <submittedName>
        <fullName evidence="2">Uncharacterized protein</fullName>
    </submittedName>
</protein>
<keyword evidence="3" id="KW-1185">Reference proteome</keyword>
<evidence type="ECO:0000256" key="1">
    <source>
        <dbReference type="SAM" id="MobiDB-lite"/>
    </source>
</evidence>